<evidence type="ECO:0000313" key="2">
    <source>
        <dbReference type="Proteomes" id="UP000463946"/>
    </source>
</evidence>
<dbReference type="GeneID" id="60320927"/>
<dbReference type="Proteomes" id="UP000463946">
    <property type="component" value="Segment"/>
</dbReference>
<accession>A0A6B9LF58</accession>
<keyword evidence="2" id="KW-1185">Reference proteome</keyword>
<proteinExistence type="predicted"/>
<evidence type="ECO:0000313" key="1">
    <source>
        <dbReference type="EMBL" id="QHB37365.1"/>
    </source>
</evidence>
<sequence>MIEVYNEASLAHIPDGSIIEWERIQGDHTSTAVAYIHREVEVQTDADGRTIAEGPVTWISPGGWQPMTVEEAGITYPVRVIRLGDDTPTHATGYLPELPVPPVEVGTLLSGGTYPRDKALECAARAWAGMSAIRDRDGEIIKTAARFEEWLLQDTVTEPETDCSMGEAAHRQTMAGSVPDFDER</sequence>
<dbReference type="EMBL" id="MN813686">
    <property type="protein sequence ID" value="QHB37365.1"/>
    <property type="molecule type" value="Genomic_DNA"/>
</dbReference>
<protein>
    <submittedName>
        <fullName evidence="1">Uncharacterized protein</fullName>
    </submittedName>
</protein>
<gene>
    <name evidence="1" type="primary">63</name>
    <name evidence="1" type="ORF">PBI_BIRDSNEST_63</name>
</gene>
<reference evidence="1 2" key="1">
    <citation type="submission" date="2019-12" db="EMBL/GenBank/DDBJ databases">
        <authorList>
            <person name="Lauer M.J."/>
            <person name="Curtus N.L."/>
            <person name="Garlena R.A."/>
            <person name="Russell D.A."/>
            <person name="Pope W.H."/>
            <person name="Jacobs-Sera D."/>
            <person name="Hatfull G.F."/>
        </authorList>
    </citation>
    <scope>NUCLEOTIDE SEQUENCE [LARGE SCALE GENOMIC DNA]</scope>
</reference>
<dbReference type="KEGG" id="vg:60320927"/>
<organism evidence="1 2">
    <name type="scientific">Mycobacterium phage BirdsNest</name>
    <dbReference type="NCBI Taxonomy" id="2686231"/>
    <lineage>
        <taxon>Viruses</taxon>
        <taxon>Duplodnaviria</taxon>
        <taxon>Heunggongvirae</taxon>
        <taxon>Uroviricota</taxon>
        <taxon>Caudoviricetes</taxon>
        <taxon>Bclasvirinae</taxon>
        <taxon>Birdsnestvirus</taxon>
        <taxon>Birdsnestvirus birdsnest</taxon>
    </lineage>
</organism>
<name>A0A6B9LF58_9CAUD</name>
<dbReference type="RefSeq" id="YP_009949522.1">
    <property type="nucleotide sequence ID" value="NC_051581.1"/>
</dbReference>